<dbReference type="InterPro" id="IPR037175">
    <property type="entry name" value="KFase_sf"/>
</dbReference>
<accession>A0A150NB66</accession>
<dbReference type="EMBL" id="LQYY01000075">
    <property type="protein sequence ID" value="KYD33935.1"/>
    <property type="molecule type" value="Genomic_DNA"/>
</dbReference>
<proteinExistence type="predicted"/>
<dbReference type="GO" id="GO:0019441">
    <property type="term" value="P:L-tryptophan catabolic process to kynurenine"/>
    <property type="evidence" value="ECO:0007669"/>
    <property type="project" value="InterPro"/>
</dbReference>
<evidence type="ECO:0000313" key="1">
    <source>
        <dbReference type="EMBL" id="KYD33935.1"/>
    </source>
</evidence>
<name>A0A150NB66_GEOSE</name>
<dbReference type="PATRIC" id="fig|1422.17.peg.90"/>
<dbReference type="InterPro" id="IPR007325">
    <property type="entry name" value="KFase/CYL"/>
</dbReference>
<dbReference type="SUPFAM" id="SSF102198">
    <property type="entry name" value="Putative cyclase"/>
    <property type="match status" value="1"/>
</dbReference>
<dbReference type="Gene3D" id="3.50.30.50">
    <property type="entry name" value="Putative cyclase"/>
    <property type="match status" value="1"/>
</dbReference>
<gene>
    <name evidence="1" type="ORF">B4114_1642</name>
</gene>
<dbReference type="AlphaFoldDB" id="A0A150NB66"/>
<sequence>MKNAHLQFPICFRYMMDAANIFLKGYREMIIKKIIDLTMPITAQTPVYPGDPKPKIEPAATFAQDGYHVSRLVLGSHSGTHVDAPFHFYEHGWRLDDVPLTYFLGRGVVINATGKAEGETVTMADAAPYIPKLSPGTIVLFHTGWSQYAGTKRYFHHPYVAPDVIEAMLERGVRTFFIDALNIDPPDSSSFRAHELILGANGVIGENFVNFERIDFDDPYIIALPLSLPGCDGSPVRAVAVQWA</sequence>
<dbReference type="PANTHER" id="PTHR31118">
    <property type="entry name" value="CYCLASE-LIKE PROTEIN 2"/>
    <property type="match status" value="1"/>
</dbReference>
<reference evidence="1 2" key="1">
    <citation type="submission" date="2016-01" db="EMBL/GenBank/DDBJ databases">
        <title>Draft Genome Sequences of Seven Thermophilic Sporeformers Isolated from Foods.</title>
        <authorList>
            <person name="Berendsen E.M."/>
            <person name="Wells-Bennik M.H."/>
            <person name="Krawcyk A.O."/>
            <person name="De Jong A."/>
            <person name="Holsappel S."/>
            <person name="Eijlander R.T."/>
            <person name="Kuipers O.P."/>
        </authorList>
    </citation>
    <scope>NUCLEOTIDE SEQUENCE [LARGE SCALE GENOMIC DNA]</scope>
    <source>
        <strain evidence="1 2">B4114</strain>
    </source>
</reference>
<evidence type="ECO:0000313" key="2">
    <source>
        <dbReference type="Proteomes" id="UP000075517"/>
    </source>
</evidence>
<protein>
    <recommendedName>
        <fullName evidence="3">Cyclase family protein</fullName>
    </recommendedName>
</protein>
<organism evidence="1 2">
    <name type="scientific">Geobacillus stearothermophilus</name>
    <name type="common">Bacillus stearothermophilus</name>
    <dbReference type="NCBI Taxonomy" id="1422"/>
    <lineage>
        <taxon>Bacteria</taxon>
        <taxon>Bacillati</taxon>
        <taxon>Bacillota</taxon>
        <taxon>Bacilli</taxon>
        <taxon>Bacillales</taxon>
        <taxon>Anoxybacillaceae</taxon>
        <taxon>Geobacillus</taxon>
    </lineage>
</organism>
<dbReference type="GO" id="GO:0004061">
    <property type="term" value="F:arylformamidase activity"/>
    <property type="evidence" value="ECO:0007669"/>
    <property type="project" value="InterPro"/>
</dbReference>
<comment type="caution">
    <text evidence="1">The sequence shown here is derived from an EMBL/GenBank/DDBJ whole genome shotgun (WGS) entry which is preliminary data.</text>
</comment>
<dbReference type="PANTHER" id="PTHR31118:SF12">
    <property type="entry name" value="CYCLASE-LIKE PROTEIN 2"/>
    <property type="match status" value="1"/>
</dbReference>
<dbReference type="Pfam" id="PF04199">
    <property type="entry name" value="Cyclase"/>
    <property type="match status" value="1"/>
</dbReference>
<evidence type="ECO:0008006" key="3">
    <source>
        <dbReference type="Google" id="ProtNLM"/>
    </source>
</evidence>
<dbReference type="Proteomes" id="UP000075517">
    <property type="component" value="Unassembled WGS sequence"/>
</dbReference>